<comment type="catalytic activity">
    <reaction evidence="8">
        <text>ATP + H2O = ADP + phosphate + H(+)</text>
        <dbReference type="Rhea" id="RHEA:13065"/>
        <dbReference type="ChEBI" id="CHEBI:15377"/>
        <dbReference type="ChEBI" id="CHEBI:15378"/>
        <dbReference type="ChEBI" id="CHEBI:30616"/>
        <dbReference type="ChEBI" id="CHEBI:43474"/>
        <dbReference type="ChEBI" id="CHEBI:456216"/>
        <dbReference type="EC" id="5.6.2.4"/>
    </reaction>
</comment>
<keyword evidence="5" id="KW-0413">Isomerase</keyword>
<dbReference type="GO" id="GO:0000725">
    <property type="term" value="P:recombinational repair"/>
    <property type="evidence" value="ECO:0007669"/>
    <property type="project" value="TreeGrafter"/>
</dbReference>
<dbReference type="SUPFAM" id="SSF57783">
    <property type="entry name" value="Zinc beta-ribbon"/>
    <property type="match status" value="1"/>
</dbReference>
<dbReference type="Pfam" id="PF13361">
    <property type="entry name" value="UvrD_C"/>
    <property type="match status" value="1"/>
</dbReference>
<dbReference type="GO" id="GO:0005694">
    <property type="term" value="C:chromosome"/>
    <property type="evidence" value="ECO:0007669"/>
    <property type="project" value="InterPro"/>
</dbReference>
<dbReference type="InterPro" id="IPR000212">
    <property type="entry name" value="DNA_helicase_UvrD/REP"/>
</dbReference>
<dbReference type="InterPro" id="IPR013498">
    <property type="entry name" value="Topo_IA_Znf"/>
</dbReference>
<feature type="binding site" evidence="9">
    <location>
        <begin position="251"/>
        <end position="258"/>
    </location>
    <ligand>
        <name>ATP</name>
        <dbReference type="ChEBI" id="CHEBI:30616"/>
    </ligand>
</feature>
<reference evidence="12 13" key="1">
    <citation type="submission" date="2019-11" db="EMBL/GenBank/DDBJ databases">
        <title>Genome sequences of 17 halophilic strains isolated from different environments.</title>
        <authorList>
            <person name="Furrow R.E."/>
        </authorList>
    </citation>
    <scope>NUCLEOTIDE SEQUENCE [LARGE SCALE GENOMIC DNA]</scope>
    <source>
        <strain evidence="12 13">22514_16_FS</strain>
    </source>
</reference>
<evidence type="ECO:0000313" key="12">
    <source>
        <dbReference type="EMBL" id="MYL34307.1"/>
    </source>
</evidence>
<dbReference type="Gene3D" id="3.40.50.300">
    <property type="entry name" value="P-loop containing nucleotide triphosphate hydrolases"/>
    <property type="match status" value="3"/>
</dbReference>
<name>A0A6I5A0K7_9BACI</name>
<evidence type="ECO:0000256" key="6">
    <source>
        <dbReference type="ARBA" id="ARBA00034617"/>
    </source>
</evidence>
<organism evidence="12 13">
    <name type="scientific">Pontibacillus yanchengensis</name>
    <dbReference type="NCBI Taxonomy" id="462910"/>
    <lineage>
        <taxon>Bacteria</taxon>
        <taxon>Bacillati</taxon>
        <taxon>Bacillota</taxon>
        <taxon>Bacilli</taxon>
        <taxon>Bacillales</taxon>
        <taxon>Bacillaceae</taxon>
        <taxon>Pontibacillus</taxon>
    </lineage>
</organism>
<dbReference type="InterPro" id="IPR027417">
    <property type="entry name" value="P-loop_NTPase"/>
</dbReference>
<dbReference type="GO" id="GO:0005524">
    <property type="term" value="F:ATP binding"/>
    <property type="evidence" value="ECO:0007669"/>
    <property type="project" value="UniProtKB-UniRule"/>
</dbReference>
<protein>
    <recommendedName>
        <fullName evidence="7">DNA 3'-5' helicase</fullName>
        <ecNumber evidence="7">5.6.2.4</ecNumber>
    </recommendedName>
</protein>
<dbReference type="GO" id="GO:0016787">
    <property type="term" value="F:hydrolase activity"/>
    <property type="evidence" value="ECO:0007669"/>
    <property type="project" value="UniProtKB-UniRule"/>
</dbReference>
<dbReference type="EC" id="5.6.2.4" evidence="7"/>
<evidence type="ECO:0000256" key="4">
    <source>
        <dbReference type="ARBA" id="ARBA00022840"/>
    </source>
</evidence>
<dbReference type="AlphaFoldDB" id="A0A6I5A0K7"/>
<evidence type="ECO:0000313" key="13">
    <source>
        <dbReference type="Proteomes" id="UP000468638"/>
    </source>
</evidence>
<keyword evidence="2 9" id="KW-0378">Hydrolase</keyword>
<dbReference type="PANTHER" id="PTHR11070">
    <property type="entry name" value="UVRD / RECB / PCRA DNA HELICASE FAMILY MEMBER"/>
    <property type="match status" value="1"/>
</dbReference>
<evidence type="ECO:0000256" key="9">
    <source>
        <dbReference type="PROSITE-ProRule" id="PRU00560"/>
    </source>
</evidence>
<keyword evidence="1 9" id="KW-0547">Nucleotide-binding</keyword>
<proteinExistence type="predicted"/>
<dbReference type="InterPro" id="IPR014016">
    <property type="entry name" value="UvrD-like_ATP-bd"/>
</dbReference>
<keyword evidence="10" id="KW-0175">Coiled coil</keyword>
<dbReference type="Proteomes" id="UP000468638">
    <property type="component" value="Unassembled WGS sequence"/>
</dbReference>
<dbReference type="Pfam" id="PF01396">
    <property type="entry name" value="Zn_ribbon_Top1"/>
    <property type="match status" value="2"/>
</dbReference>
<evidence type="ECO:0000256" key="5">
    <source>
        <dbReference type="ARBA" id="ARBA00023235"/>
    </source>
</evidence>
<evidence type="ECO:0000256" key="3">
    <source>
        <dbReference type="ARBA" id="ARBA00022806"/>
    </source>
</evidence>
<feature type="domain" description="UvrD-like helicase ATP-binding" evidence="11">
    <location>
        <begin position="230"/>
        <end position="717"/>
    </location>
</feature>
<dbReference type="GO" id="GO:0003677">
    <property type="term" value="F:DNA binding"/>
    <property type="evidence" value="ECO:0007669"/>
    <property type="project" value="InterPro"/>
</dbReference>
<keyword evidence="3 9" id="KW-0347">Helicase</keyword>
<evidence type="ECO:0000256" key="1">
    <source>
        <dbReference type="ARBA" id="ARBA00022741"/>
    </source>
</evidence>
<evidence type="ECO:0000256" key="7">
    <source>
        <dbReference type="ARBA" id="ARBA00034808"/>
    </source>
</evidence>
<evidence type="ECO:0000256" key="8">
    <source>
        <dbReference type="ARBA" id="ARBA00048988"/>
    </source>
</evidence>
<keyword evidence="4 9" id="KW-0067">ATP-binding</keyword>
<dbReference type="InterPro" id="IPR014017">
    <property type="entry name" value="DNA_helicase_UvrD-like_C"/>
</dbReference>
<dbReference type="Pfam" id="PF00580">
    <property type="entry name" value="UvrD-helicase"/>
    <property type="match status" value="2"/>
</dbReference>
<evidence type="ECO:0000256" key="10">
    <source>
        <dbReference type="SAM" id="Coils"/>
    </source>
</evidence>
<evidence type="ECO:0000256" key="2">
    <source>
        <dbReference type="ARBA" id="ARBA00022801"/>
    </source>
</evidence>
<dbReference type="Gene3D" id="3.30.65.10">
    <property type="entry name" value="Bacterial Topoisomerase I, domain 1"/>
    <property type="match status" value="2"/>
</dbReference>
<dbReference type="GO" id="GO:0006265">
    <property type="term" value="P:DNA topological change"/>
    <property type="evidence" value="ECO:0007669"/>
    <property type="project" value="InterPro"/>
</dbReference>
<comment type="catalytic activity">
    <reaction evidence="6">
        <text>Couples ATP hydrolysis with the unwinding of duplex DNA by translocating in the 3'-5' direction.</text>
        <dbReference type="EC" id="5.6.2.4"/>
    </reaction>
</comment>
<dbReference type="PROSITE" id="PS51198">
    <property type="entry name" value="UVRD_HELICASE_ATP_BIND"/>
    <property type="match status" value="1"/>
</dbReference>
<dbReference type="EMBL" id="WMEQ01000008">
    <property type="protein sequence ID" value="MYL34307.1"/>
    <property type="molecule type" value="Genomic_DNA"/>
</dbReference>
<dbReference type="PANTHER" id="PTHR11070:SF63">
    <property type="entry name" value="DNA HELICASE IV"/>
    <property type="match status" value="1"/>
</dbReference>
<gene>
    <name evidence="12" type="ORF">GLW05_11930</name>
</gene>
<dbReference type="Gene3D" id="3.40.91.30">
    <property type="match status" value="1"/>
</dbReference>
<dbReference type="GO" id="GO:0005829">
    <property type="term" value="C:cytosol"/>
    <property type="evidence" value="ECO:0007669"/>
    <property type="project" value="TreeGrafter"/>
</dbReference>
<dbReference type="GO" id="GO:0003916">
    <property type="term" value="F:DNA topoisomerase activity"/>
    <property type="evidence" value="ECO:0007669"/>
    <property type="project" value="InterPro"/>
</dbReference>
<dbReference type="GO" id="GO:0043138">
    <property type="term" value="F:3'-5' DNA helicase activity"/>
    <property type="evidence" value="ECO:0007669"/>
    <property type="project" value="UniProtKB-EC"/>
</dbReference>
<comment type="caution">
    <text evidence="12">The sequence shown here is derived from an EMBL/GenBank/DDBJ whole genome shotgun (WGS) entry which is preliminary data.</text>
</comment>
<sequence>MGLIGIFNLLEGGYSLFKKLYIQLRLLIYSPQINQQLKELEKKTKDLELRQREINNTKVMISDDYMVNVEKDHEYILRYVEGGSCFAFHNKANQMIKDLPSDSTPQKIDLLQNQYIELCDNYNSEFLRLKNSIDQINETLKPYYAGVESYHEEIANLKRDYFANSSLQTMKIEYEDIYSFFKDAGPVTNMVETFLDTYPNLDSLVKDWNKEYVVKELKNNDVLFNNIDGKSLDEQQRRAVIVDEDNNLVVAGAGSGKTLTISGKVRYLVETKNIDPEEIFLVTFTKKAAGEMEERIKKKLNINVEASTFHKLGMNIIGKTSNNKPDVQDEPKEIINKYFENDLYDDPEQLKKIIEYFGYYINVPKDMEEFDNLGEYYDHYKQLEFETLRSKYEENKYIQESSQRLKRYKRTLSGEKVKSLEEVMIANFLFLNGVNYQYEEAYKYSTSDAYRRQYKPDFYLPDYDIYIEHFGINKDNQVPWLNEFYEKEYLEGMEWKRQVHAQNRTNLIETYSYLTNDGVLLETLRQKLLRAGVKFKEVDFIDIFNKIYDTENSNHFTEFVNFVSTFINLFKSNGYDYDMFDELKKLAPKDHSFSFHRTNLFIDIVKPVYEYYQNALKEQHQIDFNDMINDATDAVESGEVNFPYKYLIIDEYQDISVSRFNLINAIKKRTNAKVMAVGDDWQSIYRFAGSDLSLFTKFQEYFGFSEMLKIENTYRNSQELINFAGEFVMKNNQQIKKNLQSAKREEEPIKVIKYNGLTTQEDGTDLIDAFLKVIEKVVQSYGEDAEVMLLGRTNYDIKFLDQYSEFKITKNNNVTYSKYPNLNMFFLTVHKSKGLEADNVIIINGKNDLLGFPNRISDDPLLSLVLTEQDEFTFAEERRLFYVALTRTKNKTFILAPEINESIFVKELIEKQHVDYELVSDRVTLTNNPKCPKCVQGFLLTRENSRNNKQFLGCSNYPKCNHTINDVRVINDQVICSNCKGYMVLRNGPYGEFYGCSNYPSCTNKLKLAEL</sequence>
<feature type="coiled-coil region" evidence="10">
    <location>
        <begin position="30"/>
        <end position="57"/>
    </location>
</feature>
<evidence type="ECO:0000259" key="11">
    <source>
        <dbReference type="PROSITE" id="PS51198"/>
    </source>
</evidence>
<accession>A0A6I5A0K7</accession>
<dbReference type="SUPFAM" id="SSF52540">
    <property type="entry name" value="P-loop containing nucleoside triphosphate hydrolases"/>
    <property type="match status" value="1"/>
</dbReference>